<dbReference type="InParanoid" id="E9HUN9"/>
<feature type="compositionally biased region" description="Acidic residues" evidence="1">
    <location>
        <begin position="11"/>
        <end position="27"/>
    </location>
</feature>
<dbReference type="STRING" id="6669.E9HUN9"/>
<evidence type="ECO:0000313" key="3">
    <source>
        <dbReference type="Proteomes" id="UP000000305"/>
    </source>
</evidence>
<reference evidence="2 3" key="1">
    <citation type="journal article" date="2011" name="Science">
        <title>The ecoresponsive genome of Daphnia pulex.</title>
        <authorList>
            <person name="Colbourne J.K."/>
            <person name="Pfrender M.E."/>
            <person name="Gilbert D."/>
            <person name="Thomas W.K."/>
            <person name="Tucker A."/>
            <person name="Oakley T.H."/>
            <person name="Tokishita S."/>
            <person name="Aerts A."/>
            <person name="Arnold G.J."/>
            <person name="Basu M.K."/>
            <person name="Bauer D.J."/>
            <person name="Caceres C.E."/>
            <person name="Carmel L."/>
            <person name="Casola C."/>
            <person name="Choi J.H."/>
            <person name="Detter J.C."/>
            <person name="Dong Q."/>
            <person name="Dusheyko S."/>
            <person name="Eads B.D."/>
            <person name="Frohlich T."/>
            <person name="Geiler-Samerotte K.A."/>
            <person name="Gerlach D."/>
            <person name="Hatcher P."/>
            <person name="Jogdeo S."/>
            <person name="Krijgsveld J."/>
            <person name="Kriventseva E.V."/>
            <person name="Kultz D."/>
            <person name="Laforsch C."/>
            <person name="Lindquist E."/>
            <person name="Lopez J."/>
            <person name="Manak J.R."/>
            <person name="Muller J."/>
            <person name="Pangilinan J."/>
            <person name="Patwardhan R.P."/>
            <person name="Pitluck S."/>
            <person name="Pritham E.J."/>
            <person name="Rechtsteiner A."/>
            <person name="Rho M."/>
            <person name="Rogozin I.B."/>
            <person name="Sakarya O."/>
            <person name="Salamov A."/>
            <person name="Schaack S."/>
            <person name="Shapiro H."/>
            <person name="Shiga Y."/>
            <person name="Skalitzky C."/>
            <person name="Smith Z."/>
            <person name="Souvorov A."/>
            <person name="Sung W."/>
            <person name="Tang Z."/>
            <person name="Tsuchiya D."/>
            <person name="Tu H."/>
            <person name="Vos H."/>
            <person name="Wang M."/>
            <person name="Wolf Y.I."/>
            <person name="Yamagata H."/>
            <person name="Yamada T."/>
            <person name="Ye Y."/>
            <person name="Shaw J.R."/>
            <person name="Andrews J."/>
            <person name="Crease T.J."/>
            <person name="Tang H."/>
            <person name="Lucas S.M."/>
            <person name="Robertson H.M."/>
            <person name="Bork P."/>
            <person name="Koonin E.V."/>
            <person name="Zdobnov E.M."/>
            <person name="Grigoriev I.V."/>
            <person name="Lynch M."/>
            <person name="Boore J.L."/>
        </authorList>
    </citation>
    <scope>NUCLEOTIDE SEQUENCE [LARGE SCALE GENOMIC DNA]</scope>
</reference>
<sequence length="535" mass="58191">MESQAIALPPIDEEDDDEQVDDEEEETHCDPEAIEDPDHLKNLRTGGKSVHTKSVKKMMKAVRIGSDRDEVRALRAVYVRDFEELESRHDRYVCANLANFSRDDLEGQRQWIQAVIYDQQSLLADCDKYLIFTKPQSSASVATRASSRHSSVSSAQAKILEAERKEQEARLKLQQAEDEAKRQAEEDESLRELHVRQRQIDADREQRKLKDEMELLQPTGAIMRQQLADITGADDAANETRAMSTSSAPSGFMRRRTLLSTIFNRPAPLCQPPPAENVQTTNTAGHVPVAPATAFHRTMTTPAGRPSTLSTPLIGSTQKLLPPARLFATPVPPISTAPSTPKPGIFSQMRDLATRVFTPSSRTMTRYSSVPTLPVSSNVSTVLTTSVTNPTFIPPSSTTNFVTPPTTSFVTPPTTSYVTPPTTTNQPVSAAATQPSSNVSTDPSQDPIQPPASFPPSTSFSVPWQSWRNAGRATSGVNVPPPQPTTSTVVSSRTTHTNPPGFVPPSTAVSFPIPSSVGATYFHTGHGSSSGFVPP</sequence>
<gene>
    <name evidence="2" type="ORF">DAPPUDRAFT_266216</name>
</gene>
<dbReference type="PhylomeDB" id="E9HUN9"/>
<dbReference type="PANTHER" id="PTHR13361">
    <property type="entry name" value="WW DOMAIN-BINDING PROTEIN 11"/>
    <property type="match status" value="1"/>
</dbReference>
<organism evidence="2 3">
    <name type="scientific">Daphnia pulex</name>
    <name type="common">Water flea</name>
    <dbReference type="NCBI Taxonomy" id="6669"/>
    <lineage>
        <taxon>Eukaryota</taxon>
        <taxon>Metazoa</taxon>
        <taxon>Ecdysozoa</taxon>
        <taxon>Arthropoda</taxon>
        <taxon>Crustacea</taxon>
        <taxon>Branchiopoda</taxon>
        <taxon>Diplostraca</taxon>
        <taxon>Cladocera</taxon>
        <taxon>Anomopoda</taxon>
        <taxon>Daphniidae</taxon>
        <taxon>Daphnia</taxon>
    </lineage>
</organism>
<dbReference type="KEGG" id="dpx:DAPPUDRAFT_266216"/>
<feature type="region of interest" description="Disordered" evidence="1">
    <location>
        <begin position="1"/>
        <end position="48"/>
    </location>
</feature>
<accession>E9HUN9</accession>
<name>E9HUN9_DAPPU</name>
<keyword evidence="3" id="KW-1185">Reference proteome</keyword>
<dbReference type="EMBL" id="GL732816">
    <property type="protein sequence ID" value="EFX64548.1"/>
    <property type="molecule type" value="Genomic_DNA"/>
</dbReference>
<evidence type="ECO:0000313" key="2">
    <source>
        <dbReference type="EMBL" id="EFX64548.1"/>
    </source>
</evidence>
<proteinExistence type="predicted"/>
<evidence type="ECO:0000256" key="1">
    <source>
        <dbReference type="SAM" id="MobiDB-lite"/>
    </source>
</evidence>
<feature type="region of interest" description="Disordered" evidence="1">
    <location>
        <begin position="410"/>
        <end position="506"/>
    </location>
</feature>
<feature type="compositionally biased region" description="Low complexity" evidence="1">
    <location>
        <begin position="410"/>
        <end position="425"/>
    </location>
</feature>
<feature type="compositionally biased region" description="Basic and acidic residues" evidence="1">
    <location>
        <begin position="178"/>
        <end position="199"/>
    </location>
</feature>
<dbReference type="PANTHER" id="PTHR13361:SF1">
    <property type="entry name" value="WW DOMAIN-BINDING PROTEIN 11"/>
    <property type="match status" value="1"/>
</dbReference>
<dbReference type="HOGENOM" id="CLU_022906_1_0_1"/>
<feature type="region of interest" description="Disordered" evidence="1">
    <location>
        <begin position="170"/>
        <end position="199"/>
    </location>
</feature>
<feature type="compositionally biased region" description="Polar residues" evidence="1">
    <location>
        <begin position="426"/>
        <end position="447"/>
    </location>
</feature>
<protein>
    <submittedName>
        <fullName evidence="2">Uncharacterized protein</fullName>
    </submittedName>
</protein>
<feature type="compositionally biased region" description="Basic and acidic residues" evidence="1">
    <location>
        <begin position="28"/>
        <end position="41"/>
    </location>
</feature>
<dbReference type="AlphaFoldDB" id="E9HUN9"/>
<feature type="compositionally biased region" description="Low complexity" evidence="1">
    <location>
        <begin position="485"/>
        <end position="497"/>
    </location>
</feature>
<dbReference type="Proteomes" id="UP000000305">
    <property type="component" value="Unassembled WGS sequence"/>
</dbReference>